<dbReference type="SMART" id="SM01043">
    <property type="entry name" value="BTAD"/>
    <property type="match status" value="1"/>
</dbReference>
<accession>A0A5M7C047</accession>
<dbReference type="SUPFAM" id="SSF48452">
    <property type="entry name" value="TPR-like"/>
    <property type="match status" value="1"/>
</dbReference>
<dbReference type="SUPFAM" id="SSF55073">
    <property type="entry name" value="Nucleotide cyclase"/>
    <property type="match status" value="1"/>
</dbReference>
<keyword evidence="4" id="KW-0804">Transcription</keyword>
<evidence type="ECO:0000259" key="7">
    <source>
        <dbReference type="PROSITE" id="PS51755"/>
    </source>
</evidence>
<feature type="region of interest" description="Disordered" evidence="6">
    <location>
        <begin position="297"/>
        <end position="319"/>
    </location>
</feature>
<evidence type="ECO:0000256" key="6">
    <source>
        <dbReference type="SAM" id="MobiDB-lite"/>
    </source>
</evidence>
<organism evidence="8 9">
    <name type="scientific">Saccharopolyspora hirsuta</name>
    <dbReference type="NCBI Taxonomy" id="1837"/>
    <lineage>
        <taxon>Bacteria</taxon>
        <taxon>Bacillati</taxon>
        <taxon>Actinomycetota</taxon>
        <taxon>Actinomycetes</taxon>
        <taxon>Pseudonocardiales</taxon>
        <taxon>Pseudonocardiaceae</taxon>
        <taxon>Saccharopolyspora</taxon>
    </lineage>
</organism>
<feature type="domain" description="OmpR/PhoB-type" evidence="7">
    <location>
        <begin position="41"/>
        <end position="143"/>
    </location>
</feature>
<dbReference type="Gene3D" id="3.30.70.1230">
    <property type="entry name" value="Nucleotide cyclase"/>
    <property type="match status" value="1"/>
</dbReference>
<dbReference type="SMART" id="SM00862">
    <property type="entry name" value="Trans_reg_C"/>
    <property type="match status" value="1"/>
</dbReference>
<comment type="caution">
    <text evidence="8">The sequence shown here is derived from an EMBL/GenBank/DDBJ whole genome shotgun (WGS) entry which is preliminary data.</text>
</comment>
<evidence type="ECO:0000313" key="9">
    <source>
        <dbReference type="Proteomes" id="UP000323946"/>
    </source>
</evidence>
<dbReference type="Pfam" id="PF13191">
    <property type="entry name" value="AAA_16"/>
    <property type="match status" value="1"/>
</dbReference>
<dbReference type="AlphaFoldDB" id="A0A5M7C047"/>
<name>A0A5M7C047_SACHI</name>
<dbReference type="Gene3D" id="3.40.50.300">
    <property type="entry name" value="P-loop containing nucleotide triphosphate hydrolases"/>
    <property type="match status" value="1"/>
</dbReference>
<feature type="compositionally biased region" description="Polar residues" evidence="6">
    <location>
        <begin position="1"/>
        <end position="10"/>
    </location>
</feature>
<dbReference type="PANTHER" id="PTHR35807:SF1">
    <property type="entry name" value="TRANSCRIPTIONAL REGULATOR REDD"/>
    <property type="match status" value="1"/>
</dbReference>
<dbReference type="InterPro" id="IPR005158">
    <property type="entry name" value="BTAD"/>
</dbReference>
<dbReference type="InterPro" id="IPR027417">
    <property type="entry name" value="P-loop_NTPase"/>
</dbReference>
<comment type="similarity">
    <text evidence="1">Belongs to the AfsR/DnrI/RedD regulatory family.</text>
</comment>
<keyword evidence="3 5" id="KW-0238">DNA-binding</keyword>
<dbReference type="Gene3D" id="1.10.10.10">
    <property type="entry name" value="Winged helix-like DNA-binding domain superfamily/Winged helix DNA-binding domain"/>
    <property type="match status" value="1"/>
</dbReference>
<dbReference type="InterPro" id="IPR041664">
    <property type="entry name" value="AAA_16"/>
</dbReference>
<dbReference type="InterPro" id="IPR011990">
    <property type="entry name" value="TPR-like_helical_dom_sf"/>
</dbReference>
<dbReference type="PANTHER" id="PTHR35807">
    <property type="entry name" value="TRANSCRIPTIONAL REGULATOR REDD-RELATED"/>
    <property type="match status" value="1"/>
</dbReference>
<dbReference type="GO" id="GO:0006355">
    <property type="term" value="P:regulation of DNA-templated transcription"/>
    <property type="evidence" value="ECO:0007669"/>
    <property type="project" value="InterPro"/>
</dbReference>
<gene>
    <name evidence="8" type="ORF">F1721_09975</name>
</gene>
<dbReference type="GO" id="GO:0000160">
    <property type="term" value="P:phosphorelay signal transduction system"/>
    <property type="evidence" value="ECO:0007669"/>
    <property type="project" value="InterPro"/>
</dbReference>
<dbReference type="Proteomes" id="UP000323946">
    <property type="component" value="Unassembled WGS sequence"/>
</dbReference>
<dbReference type="EMBL" id="VWPH01000004">
    <property type="protein sequence ID" value="KAA5835113.1"/>
    <property type="molecule type" value="Genomic_DNA"/>
</dbReference>
<feature type="DNA-binding region" description="OmpR/PhoB-type" evidence="5">
    <location>
        <begin position="41"/>
        <end position="143"/>
    </location>
</feature>
<dbReference type="SUPFAM" id="SSF52540">
    <property type="entry name" value="P-loop containing nucleoside triphosphate hydrolases"/>
    <property type="match status" value="1"/>
</dbReference>
<dbReference type="InterPro" id="IPR036388">
    <property type="entry name" value="WH-like_DNA-bd_sf"/>
</dbReference>
<feature type="region of interest" description="Disordered" evidence="6">
    <location>
        <begin position="1"/>
        <end position="32"/>
    </location>
</feature>
<reference evidence="8 9" key="1">
    <citation type="submission" date="2019-09" db="EMBL/GenBank/DDBJ databases">
        <title>Draft genome sequence of the thermophilic Saccharopolyspora hirsuta VKM Ac-666T.</title>
        <authorList>
            <person name="Lobastova T.G."/>
            <person name="Fokina V."/>
            <person name="Bragin E.Y."/>
            <person name="Shtratnikova V.Y."/>
            <person name="Starodumova I.P."/>
            <person name="Tarlachkov S.V."/>
            <person name="Donova M.V."/>
        </authorList>
    </citation>
    <scope>NUCLEOTIDE SEQUENCE [LARGE SCALE GENOMIC DNA]</scope>
    <source>
        <strain evidence="8 9">VKM Ac-666</strain>
    </source>
</reference>
<evidence type="ECO:0000256" key="4">
    <source>
        <dbReference type="ARBA" id="ARBA00023163"/>
    </source>
</evidence>
<dbReference type="InterPro" id="IPR001867">
    <property type="entry name" value="OmpR/PhoB-type_DNA-bd"/>
</dbReference>
<dbReference type="Gene3D" id="1.25.40.10">
    <property type="entry name" value="Tetratricopeptide repeat domain"/>
    <property type="match status" value="1"/>
</dbReference>
<sequence>MSTRTSSHGTSRNRRGPHRSGQRPGGHLRTTNATATANRLIQSTSWGDPMQFNVLGPLELRVAGEPVPLGGLKQRSTLGYLLLNANKAVATSQLLRALWGDRTPPTARKMLQNAVSGLRTMLASHGTGDAEVLTHAPGYLLRVGDDRVDLSRFHAIVEEGRTELASGSWNSAARTLRRALELWRGPALADLVETGIDWPELTALQNSRLAALEDYVEAELAAGRHHEVVAELETAVETEPPREKLCGQLMLALYRCGRQADALSVYRRTRTRLISEFGLDPGHQLQQLERAILNQDPSLTRGPAGPVRSAPHVPRPREEITALPARPSAERPPAPPITERKWVSALLVQTEPTRTASGGHDPEDVDQTFRQLTSILREEVSRFGGTLHSAFGAVWLAAFGVRRTYEDDAERAIRAGFAIRRRLESQPGVAARVAVATGEALVTNPPGGAQAEVSGDVLESCMRLLGSVRPGEMRVCDTTRLASRGAVTYADSGPSAGDVIAVRPEHEAATISLPFVAREREQATLDRLLDDVRERRSPQLVTLLGEPGIGKSRLINEFRLAAEASGRARCLVGRTPRFGWNAPLTALADVVKSYCGISPGDSTATAVRKLSHHVQQLSDDAETTEWLLTHLRPLAGLQDDSRGPDEVGEAFEAWRRFLEEMAAREPLVVVLEDLQSADETLLNFAADLDERLGPVPLLVIATARPELLRRRPSWGCGKRDVTTLTVGPLSRDATWRLLESLLARHGLCHRLTSGAPHIDESRLRRELIDRVGGNPLFAAEHVRMLRNELLPGRELAIPSLAISGAAPSPSTSPDCPVRLPQSVYNIIAARLDTLSRTEKSVLQNAAVFDRVGWAEPIAAISGLGRGEVTDHLHYLEQRGFLARTRERSRQGEVKYEFRHSLVRDVAYSQLPRPDRAEKHQRCAAWLDGSATENAELLEHHSQRGELTFRTSSTRD</sequence>
<keyword evidence="9" id="KW-1185">Reference proteome</keyword>
<dbReference type="FunFam" id="1.25.40.10:FF:000222">
    <property type="entry name" value="SARP family transcriptional regulator"/>
    <property type="match status" value="1"/>
</dbReference>
<evidence type="ECO:0000256" key="3">
    <source>
        <dbReference type="ARBA" id="ARBA00023125"/>
    </source>
</evidence>
<keyword evidence="2" id="KW-0805">Transcription regulation</keyword>
<evidence type="ECO:0000256" key="1">
    <source>
        <dbReference type="ARBA" id="ARBA00005820"/>
    </source>
</evidence>
<dbReference type="OrthoDB" id="4336084at2"/>
<dbReference type="Pfam" id="PF03704">
    <property type="entry name" value="BTAD"/>
    <property type="match status" value="1"/>
</dbReference>
<dbReference type="InterPro" id="IPR051677">
    <property type="entry name" value="AfsR-DnrI-RedD_regulator"/>
</dbReference>
<proteinExistence type="inferred from homology"/>
<dbReference type="SUPFAM" id="SSF46894">
    <property type="entry name" value="C-terminal effector domain of the bipartite response regulators"/>
    <property type="match status" value="1"/>
</dbReference>
<dbReference type="CDD" id="cd15831">
    <property type="entry name" value="BTAD"/>
    <property type="match status" value="1"/>
</dbReference>
<evidence type="ECO:0000256" key="2">
    <source>
        <dbReference type="ARBA" id="ARBA00023015"/>
    </source>
</evidence>
<dbReference type="GO" id="GO:0003677">
    <property type="term" value="F:DNA binding"/>
    <property type="evidence" value="ECO:0007669"/>
    <property type="project" value="UniProtKB-UniRule"/>
</dbReference>
<evidence type="ECO:0000256" key="5">
    <source>
        <dbReference type="PROSITE-ProRule" id="PRU01091"/>
    </source>
</evidence>
<feature type="compositionally biased region" description="Basic residues" evidence="6">
    <location>
        <begin position="11"/>
        <end position="21"/>
    </location>
</feature>
<protein>
    <submittedName>
        <fullName evidence="8">AAA family ATPase</fullName>
    </submittedName>
</protein>
<dbReference type="InterPro" id="IPR016032">
    <property type="entry name" value="Sig_transdc_resp-reg_C-effctor"/>
</dbReference>
<dbReference type="InterPro" id="IPR029787">
    <property type="entry name" value="Nucleotide_cyclase"/>
</dbReference>
<evidence type="ECO:0000313" key="8">
    <source>
        <dbReference type="EMBL" id="KAA5835113.1"/>
    </source>
</evidence>
<dbReference type="PROSITE" id="PS51755">
    <property type="entry name" value="OMPR_PHOB"/>
    <property type="match status" value="1"/>
</dbReference>